<keyword evidence="2" id="KW-1185">Reference proteome</keyword>
<dbReference type="STRING" id="1141098.A0A1Y2DL64"/>
<name>A0A1Y2DL64_9PEZI</name>
<dbReference type="OrthoDB" id="423498at2759"/>
<evidence type="ECO:0000313" key="1">
    <source>
        <dbReference type="EMBL" id="ORY59972.1"/>
    </source>
</evidence>
<evidence type="ECO:0000313" key="2">
    <source>
        <dbReference type="Proteomes" id="UP000193689"/>
    </source>
</evidence>
<dbReference type="RefSeq" id="XP_040712406.1">
    <property type="nucleotide sequence ID" value="XM_040864236.1"/>
</dbReference>
<dbReference type="EMBL" id="MCFJ01000012">
    <property type="protein sequence ID" value="ORY59972.1"/>
    <property type="molecule type" value="Genomic_DNA"/>
</dbReference>
<dbReference type="AlphaFoldDB" id="A0A1Y2DL64"/>
<protein>
    <submittedName>
        <fullName evidence="1">Uncharacterized protein</fullName>
    </submittedName>
</protein>
<gene>
    <name evidence="1" type="ORF">BCR38DRAFT_488157</name>
</gene>
<dbReference type="GeneID" id="63780448"/>
<sequence>MLNTKNNTFWKITTRSTTLNLHGCVFDDAFYAVTDGSFNTAQLANMGPVPLEMTVLLHNFYQQPFIGFKDSEIDPQRLGRDPLDPAHNPTAYFVNGTTMVPRSIHITTRNANSVASTIAGDGNGLRVDIQDTGALQQNLVKFKDPCGKHVLYAQDRYPGGGGVLMSRCMLSNPISSFYDGSARTH</sequence>
<reference evidence="1 2" key="1">
    <citation type="submission" date="2016-07" db="EMBL/GenBank/DDBJ databases">
        <title>Pervasive Adenine N6-methylation of Active Genes in Fungi.</title>
        <authorList>
            <consortium name="DOE Joint Genome Institute"/>
            <person name="Mondo S.J."/>
            <person name="Dannebaum R.O."/>
            <person name="Kuo R.C."/>
            <person name="Labutti K."/>
            <person name="Haridas S."/>
            <person name="Kuo A."/>
            <person name="Salamov A."/>
            <person name="Ahrendt S.R."/>
            <person name="Lipzen A."/>
            <person name="Sullivan W."/>
            <person name="Andreopoulos W.B."/>
            <person name="Clum A."/>
            <person name="Lindquist E."/>
            <person name="Daum C."/>
            <person name="Ramamoorthy G.K."/>
            <person name="Gryganskyi A."/>
            <person name="Culley D."/>
            <person name="Magnuson J.K."/>
            <person name="James T.Y."/>
            <person name="O'Malley M.A."/>
            <person name="Stajich J.E."/>
            <person name="Spatafora J.W."/>
            <person name="Visel A."/>
            <person name="Grigoriev I.V."/>
        </authorList>
    </citation>
    <scope>NUCLEOTIDE SEQUENCE [LARGE SCALE GENOMIC DNA]</scope>
    <source>
        <strain evidence="1 2">CBS 129021</strain>
    </source>
</reference>
<proteinExistence type="predicted"/>
<dbReference type="Proteomes" id="UP000193689">
    <property type="component" value="Unassembled WGS sequence"/>
</dbReference>
<dbReference type="InParanoid" id="A0A1Y2DL64"/>
<accession>A0A1Y2DL64</accession>
<comment type="caution">
    <text evidence="1">The sequence shown here is derived from an EMBL/GenBank/DDBJ whole genome shotgun (WGS) entry which is preliminary data.</text>
</comment>
<organism evidence="1 2">
    <name type="scientific">Pseudomassariella vexata</name>
    <dbReference type="NCBI Taxonomy" id="1141098"/>
    <lineage>
        <taxon>Eukaryota</taxon>
        <taxon>Fungi</taxon>
        <taxon>Dikarya</taxon>
        <taxon>Ascomycota</taxon>
        <taxon>Pezizomycotina</taxon>
        <taxon>Sordariomycetes</taxon>
        <taxon>Xylariomycetidae</taxon>
        <taxon>Amphisphaeriales</taxon>
        <taxon>Pseudomassariaceae</taxon>
        <taxon>Pseudomassariella</taxon>
    </lineage>
</organism>